<dbReference type="InterPro" id="IPR052220">
    <property type="entry name" value="METTL25"/>
</dbReference>
<evidence type="ECO:0000313" key="2">
    <source>
        <dbReference type="EMBL" id="KAI5440571.1"/>
    </source>
</evidence>
<comment type="caution">
    <text evidence="2">The sequence shown here is derived from an EMBL/GenBank/DDBJ whole genome shotgun (WGS) entry which is preliminary data.</text>
</comment>
<sequence length="248" mass="27681">MVHEDDDLTWAQVAEASEVNESVIYTRRSSLLEVASTSRAQQVVVEDVEEDDEDEDEVLSKYYPKVAMSTPSIGRKGKALRRQNRRRYIESELHVKGSACQMKQNFPAESKTGGTFGSASETQTLPGEISSNESTGCEGIKIDNNFKNFEKFCQSGLSHLGIEHSNDVNLQSIWKEAEPFADLVGPYWSLRAALGPLLETLILLDRLLFLQEQGSVLEAYLLPIFDPNISPRNVAIIAKKIDKDLRSS</sequence>
<keyword evidence="3" id="KW-1185">Reference proteome</keyword>
<dbReference type="AlphaFoldDB" id="A0A9D5BDX0"/>
<name>A0A9D5BDX0_PEA</name>
<dbReference type="PANTHER" id="PTHR12496">
    <property type="entry name" value="CGI-41 METHYLTRANSFERASE"/>
    <property type="match status" value="1"/>
</dbReference>
<proteinExistence type="predicted"/>
<reference evidence="2 3" key="1">
    <citation type="journal article" date="2022" name="Nat. Genet.">
        <title>Improved pea reference genome and pan-genome highlight genomic features and evolutionary characteristics.</title>
        <authorList>
            <person name="Yang T."/>
            <person name="Liu R."/>
            <person name="Luo Y."/>
            <person name="Hu S."/>
            <person name="Wang D."/>
            <person name="Wang C."/>
            <person name="Pandey M.K."/>
            <person name="Ge S."/>
            <person name="Xu Q."/>
            <person name="Li N."/>
            <person name="Li G."/>
            <person name="Huang Y."/>
            <person name="Saxena R.K."/>
            <person name="Ji Y."/>
            <person name="Li M."/>
            <person name="Yan X."/>
            <person name="He Y."/>
            <person name="Liu Y."/>
            <person name="Wang X."/>
            <person name="Xiang C."/>
            <person name="Varshney R.K."/>
            <person name="Ding H."/>
            <person name="Gao S."/>
            <person name="Zong X."/>
        </authorList>
    </citation>
    <scope>NUCLEOTIDE SEQUENCE [LARGE SCALE GENOMIC DNA]</scope>
    <source>
        <strain evidence="2 3">cv. Zhongwan 6</strain>
    </source>
</reference>
<accession>A0A9D5BDX0</accession>
<organism evidence="2 3">
    <name type="scientific">Pisum sativum</name>
    <name type="common">Garden pea</name>
    <name type="synonym">Lathyrus oleraceus</name>
    <dbReference type="NCBI Taxonomy" id="3888"/>
    <lineage>
        <taxon>Eukaryota</taxon>
        <taxon>Viridiplantae</taxon>
        <taxon>Streptophyta</taxon>
        <taxon>Embryophyta</taxon>
        <taxon>Tracheophyta</taxon>
        <taxon>Spermatophyta</taxon>
        <taxon>Magnoliopsida</taxon>
        <taxon>eudicotyledons</taxon>
        <taxon>Gunneridae</taxon>
        <taxon>Pentapetalae</taxon>
        <taxon>rosids</taxon>
        <taxon>fabids</taxon>
        <taxon>Fabales</taxon>
        <taxon>Fabaceae</taxon>
        <taxon>Papilionoideae</taxon>
        <taxon>50 kb inversion clade</taxon>
        <taxon>NPAAA clade</taxon>
        <taxon>Hologalegina</taxon>
        <taxon>IRL clade</taxon>
        <taxon>Fabeae</taxon>
        <taxon>Lathyrus</taxon>
    </lineage>
</organism>
<evidence type="ECO:0000256" key="1">
    <source>
        <dbReference type="SAM" id="MobiDB-lite"/>
    </source>
</evidence>
<evidence type="ECO:0000313" key="3">
    <source>
        <dbReference type="Proteomes" id="UP001058974"/>
    </source>
</evidence>
<dbReference type="EMBL" id="JAMSHJ010000001">
    <property type="protein sequence ID" value="KAI5440571.1"/>
    <property type="molecule type" value="Genomic_DNA"/>
</dbReference>
<dbReference type="Gramene" id="Psat01G0015900-T5">
    <property type="protein sequence ID" value="KAI5440571.1"/>
    <property type="gene ID" value="KIW84_010159"/>
</dbReference>
<protein>
    <submittedName>
        <fullName evidence="2">Uncharacterized protein</fullName>
    </submittedName>
</protein>
<dbReference type="Proteomes" id="UP001058974">
    <property type="component" value="Chromosome 1"/>
</dbReference>
<dbReference type="PANTHER" id="PTHR12496:SF0">
    <property type="entry name" value="METHYLTRANSFERASE DOMAIN-CONTAINING PROTEIN"/>
    <property type="match status" value="1"/>
</dbReference>
<gene>
    <name evidence="2" type="ORF">KIW84_010159</name>
</gene>
<feature type="region of interest" description="Disordered" evidence="1">
    <location>
        <begin position="110"/>
        <end position="132"/>
    </location>
</feature>
<feature type="compositionally biased region" description="Polar residues" evidence="1">
    <location>
        <begin position="117"/>
        <end position="132"/>
    </location>
</feature>